<dbReference type="PANTHER" id="PTHR46513">
    <property type="entry name" value="VITELLOGENIN RECEPTOR-LIKE PROTEIN-RELATED-RELATED"/>
    <property type="match status" value="1"/>
</dbReference>
<proteinExistence type="predicted"/>
<dbReference type="EMBL" id="JBHTKA010000008">
    <property type="protein sequence ID" value="MFD1002219.1"/>
    <property type="molecule type" value="Genomic_DNA"/>
</dbReference>
<dbReference type="Gene3D" id="2.120.10.30">
    <property type="entry name" value="TolB, C-terminal domain"/>
    <property type="match status" value="2"/>
</dbReference>
<keyword evidence="2" id="KW-1185">Reference proteome</keyword>
<dbReference type="Proteomes" id="UP001597112">
    <property type="component" value="Unassembled WGS sequence"/>
</dbReference>
<dbReference type="Pfam" id="PF00058">
    <property type="entry name" value="Ldl_recept_b"/>
    <property type="match status" value="1"/>
</dbReference>
<dbReference type="InterPro" id="IPR050778">
    <property type="entry name" value="Cueball_EGF_LRP_Nidogen"/>
</dbReference>
<name>A0ABW3K941_9BACT</name>
<organism evidence="1 2">
    <name type="scientific">Ohtaekwangia kribbensis</name>
    <dbReference type="NCBI Taxonomy" id="688913"/>
    <lineage>
        <taxon>Bacteria</taxon>
        <taxon>Pseudomonadati</taxon>
        <taxon>Bacteroidota</taxon>
        <taxon>Cytophagia</taxon>
        <taxon>Cytophagales</taxon>
        <taxon>Fulvivirgaceae</taxon>
        <taxon>Ohtaekwangia</taxon>
    </lineage>
</organism>
<evidence type="ECO:0008006" key="3">
    <source>
        <dbReference type="Google" id="ProtNLM"/>
    </source>
</evidence>
<dbReference type="SUPFAM" id="SSF101898">
    <property type="entry name" value="NHL repeat"/>
    <property type="match status" value="1"/>
</dbReference>
<sequence>MKFIPSVLVILSVLFIASCGDGIDKDPVYPKATHLYFSDYSGKKIGVIDLNNSPNTFTTIADESKGLDTLAGIAIDFIGGKIYAAEETNHRIVRLNIDGSGSVEVLYDEADSVKTPTALALDVTNNVLYWSNSGTGQMKKGSLDGTAIATSMFEYDTVLSYSYGLAFDPARKELFYSDLSDYASIWYFKVDGTAKFPARYFGINNLTLQNPSGIYLDASANLIYWADEGLRKIVGANLSGSPAVLFDRQDGITRPDGIAIDKGSGKIYWTETDPTTDTRVIARGNLDGTGTREVLVQGVESYSIVLQFEK</sequence>
<dbReference type="PROSITE" id="PS51120">
    <property type="entry name" value="LDLRB"/>
    <property type="match status" value="1"/>
</dbReference>
<protein>
    <recommendedName>
        <fullName evidence="3">DUF5050 domain-containing protein</fullName>
    </recommendedName>
</protein>
<accession>A0ABW3K941</accession>
<evidence type="ECO:0000313" key="2">
    <source>
        <dbReference type="Proteomes" id="UP001597112"/>
    </source>
</evidence>
<comment type="caution">
    <text evidence="1">The sequence shown here is derived from an EMBL/GenBank/DDBJ whole genome shotgun (WGS) entry which is preliminary data.</text>
</comment>
<dbReference type="InterPro" id="IPR011042">
    <property type="entry name" value="6-blade_b-propeller_TolB-like"/>
</dbReference>
<dbReference type="RefSeq" id="WP_377583110.1">
    <property type="nucleotide sequence ID" value="NZ_JBHTKA010000008.1"/>
</dbReference>
<dbReference type="SMART" id="SM00135">
    <property type="entry name" value="LY"/>
    <property type="match status" value="5"/>
</dbReference>
<evidence type="ECO:0000313" key="1">
    <source>
        <dbReference type="EMBL" id="MFD1002219.1"/>
    </source>
</evidence>
<dbReference type="PROSITE" id="PS51257">
    <property type="entry name" value="PROKAR_LIPOPROTEIN"/>
    <property type="match status" value="1"/>
</dbReference>
<reference evidence="2" key="1">
    <citation type="journal article" date="2019" name="Int. J. Syst. Evol. Microbiol.">
        <title>The Global Catalogue of Microorganisms (GCM) 10K type strain sequencing project: providing services to taxonomists for standard genome sequencing and annotation.</title>
        <authorList>
            <consortium name="The Broad Institute Genomics Platform"/>
            <consortium name="The Broad Institute Genome Sequencing Center for Infectious Disease"/>
            <person name="Wu L."/>
            <person name="Ma J."/>
        </authorList>
    </citation>
    <scope>NUCLEOTIDE SEQUENCE [LARGE SCALE GENOMIC DNA]</scope>
    <source>
        <strain evidence="2">CCUG 58938</strain>
    </source>
</reference>
<dbReference type="InterPro" id="IPR000033">
    <property type="entry name" value="LDLR_classB_rpt"/>
</dbReference>
<gene>
    <name evidence="1" type="ORF">ACFQ21_23040</name>
</gene>